<proteinExistence type="predicted"/>
<dbReference type="AlphaFoldDB" id="A0A0G1PLY5"/>
<evidence type="ECO:0000259" key="2">
    <source>
        <dbReference type="Pfam" id="PF08486"/>
    </source>
</evidence>
<organism evidence="3 4">
    <name type="scientific">Candidatus Uhrbacteria bacterium GW2011_GWF2_46_218</name>
    <dbReference type="NCBI Taxonomy" id="1619001"/>
    <lineage>
        <taxon>Bacteria</taxon>
        <taxon>Candidatus Uhriibacteriota</taxon>
    </lineage>
</organism>
<feature type="compositionally biased region" description="Polar residues" evidence="1">
    <location>
        <begin position="1"/>
        <end position="15"/>
    </location>
</feature>
<feature type="region of interest" description="Disordered" evidence="1">
    <location>
        <begin position="1"/>
        <end position="22"/>
    </location>
</feature>
<sequence length="647" mass="72061">MFSKNRFTVSSQTKTQPHKQNDKKRILPRVLAGFFVLLFCGGLFFGESSFAQAASKKGYEAMQVSMTGGGILKMKPRETKQVTMQFQNRGPNVWVNSGEEFVSVYTYGPKYRISDFENGWLHSDQPSALKESSVAVGSIGTITFTLTAPSKTGTYKETFALAAEDVTWIPGGEFTLTIEVSECTTSCASSTTSTPTSSSLSTNIASPLINGLSATIQTRSPASITAGPGDTVDYKVKILNSGTKSWTIREVRTLDMHVASSMTLASMETRHGSWMATNRVAFNKTDIVDPGESDTFRFKFTAPTKKGAYTVRYRLAVDDTILPDFYIDIPVDVTTGSPQAKESEVIVEESEVINEIEEPIMRIGVLIVDDETQQQVIISCDHPWNLTNGDGKVLEEMDAGKSVTAFYKKGSYTYNAGKGAIKSSSYLRFVPKDENAICIIENFDRRVTRGTAHADNTFRDILELRYNSTKDRTWVINELPIEEYLYGIAETSNDSHAEFQKTLVTIARTYALYHWERGTKHASEFFHMTAYSGDQVYKGYGYEQRIPRVVEAVKETRGTTVTYEGKTAITPYFSRSNGQTYDWSEVWGGNVPWVKGVACPCDIGKTQWGHGVGLSASEALCQAKNGKYWEDILHYFYTGIDLSKRWE</sequence>
<dbReference type="Pfam" id="PF08486">
    <property type="entry name" value="SpoIID"/>
    <property type="match status" value="1"/>
</dbReference>
<feature type="domain" description="Sporulation stage II protein D amidase enhancer LytB N-terminal" evidence="2">
    <location>
        <begin position="471"/>
        <end position="563"/>
    </location>
</feature>
<dbReference type="Gene3D" id="2.60.40.10">
    <property type="entry name" value="Immunoglobulins"/>
    <property type="match status" value="2"/>
</dbReference>
<dbReference type="InterPro" id="IPR013693">
    <property type="entry name" value="SpoIID/LytB_N"/>
</dbReference>
<evidence type="ECO:0000313" key="3">
    <source>
        <dbReference type="EMBL" id="KKU33687.1"/>
    </source>
</evidence>
<gene>
    <name evidence="3" type="ORF">UX45_C0007G0014</name>
</gene>
<protein>
    <submittedName>
        <fullName evidence="3">SpoIID/LytB domain protein</fullName>
    </submittedName>
</protein>
<dbReference type="Proteomes" id="UP000034705">
    <property type="component" value="Unassembled WGS sequence"/>
</dbReference>
<accession>A0A0G1PLY5</accession>
<comment type="caution">
    <text evidence="3">The sequence shown here is derived from an EMBL/GenBank/DDBJ whole genome shotgun (WGS) entry which is preliminary data.</text>
</comment>
<evidence type="ECO:0000256" key="1">
    <source>
        <dbReference type="SAM" id="MobiDB-lite"/>
    </source>
</evidence>
<evidence type="ECO:0000313" key="4">
    <source>
        <dbReference type="Proteomes" id="UP000034705"/>
    </source>
</evidence>
<dbReference type="InterPro" id="IPR013783">
    <property type="entry name" value="Ig-like_fold"/>
</dbReference>
<reference evidence="3 4" key="1">
    <citation type="journal article" date="2015" name="Nature">
        <title>rRNA introns, odd ribosomes, and small enigmatic genomes across a large radiation of phyla.</title>
        <authorList>
            <person name="Brown C.T."/>
            <person name="Hug L.A."/>
            <person name="Thomas B.C."/>
            <person name="Sharon I."/>
            <person name="Castelle C.J."/>
            <person name="Singh A."/>
            <person name="Wilkins M.J."/>
            <person name="Williams K.H."/>
            <person name="Banfield J.F."/>
        </authorList>
    </citation>
    <scope>NUCLEOTIDE SEQUENCE [LARGE SCALE GENOMIC DNA]</scope>
</reference>
<dbReference type="EMBL" id="LCMG01000007">
    <property type="protein sequence ID" value="KKU33687.1"/>
    <property type="molecule type" value="Genomic_DNA"/>
</dbReference>
<name>A0A0G1PLY5_9BACT</name>